<dbReference type="AlphaFoldDB" id="A0A450UQE3"/>
<reference evidence="5" key="1">
    <citation type="submission" date="2019-02" db="EMBL/GenBank/DDBJ databases">
        <authorList>
            <person name="Gruber-Vodicka R. H."/>
            <person name="Seah K. B. B."/>
        </authorList>
    </citation>
    <scope>NUCLEOTIDE SEQUENCE</scope>
    <source>
        <strain evidence="5">BECK_SA2B12</strain>
        <strain evidence="3">BECK_SA2B15</strain>
        <strain evidence="4">BECK_SA2B20</strain>
    </source>
</reference>
<dbReference type="EMBL" id="CAADFI010000034">
    <property type="protein sequence ID" value="VFJ92811.1"/>
    <property type="molecule type" value="Genomic_DNA"/>
</dbReference>
<feature type="coiled-coil region" evidence="1">
    <location>
        <begin position="45"/>
        <end position="80"/>
    </location>
</feature>
<name>A0A450UQE3_9GAMM</name>
<keyword evidence="1" id="KW-0175">Coiled coil</keyword>
<feature type="transmembrane region" description="Helical" evidence="2">
    <location>
        <begin position="12"/>
        <end position="32"/>
    </location>
</feature>
<organism evidence="5">
    <name type="scientific">Candidatus Kentrum eta</name>
    <dbReference type="NCBI Taxonomy" id="2126337"/>
    <lineage>
        <taxon>Bacteria</taxon>
        <taxon>Pseudomonadati</taxon>
        <taxon>Pseudomonadota</taxon>
        <taxon>Gammaproteobacteria</taxon>
        <taxon>Candidatus Kentrum</taxon>
    </lineage>
</organism>
<protein>
    <submittedName>
        <fullName evidence="5">Uncharacterized protein</fullName>
    </submittedName>
</protein>
<dbReference type="InterPro" id="IPR025519">
    <property type="entry name" value="DUF4407"/>
</dbReference>
<gene>
    <name evidence="3" type="ORF">BECKH772A_GA0070896_1000843</name>
    <name evidence="4" type="ORF">BECKH772B_GA0070898_100348</name>
    <name evidence="5" type="ORF">BECKH772C_GA0070978_100017</name>
</gene>
<evidence type="ECO:0000256" key="1">
    <source>
        <dbReference type="SAM" id="Coils"/>
    </source>
</evidence>
<proteinExistence type="predicted"/>
<evidence type="ECO:0000313" key="3">
    <source>
        <dbReference type="EMBL" id="VFJ88462.1"/>
    </source>
</evidence>
<feature type="transmembrane region" description="Helical" evidence="2">
    <location>
        <begin position="317"/>
        <end position="335"/>
    </location>
</feature>
<dbReference type="Pfam" id="PF14362">
    <property type="entry name" value="DUF4407"/>
    <property type="match status" value="1"/>
</dbReference>
<evidence type="ECO:0000256" key="2">
    <source>
        <dbReference type="SAM" id="Phobius"/>
    </source>
</evidence>
<evidence type="ECO:0000313" key="4">
    <source>
        <dbReference type="EMBL" id="VFJ92811.1"/>
    </source>
</evidence>
<sequence length="341" mass="38945">MSMVQHDSHRAAISLVRLVLAALIATVVVYPIKMRLFDAEIERYLDEEMAAKIEEINRLAELKKEEYNRLHKEADKTRQKRYGVSMLKTDIEELERQWEVCWKNLDEPIDFHLKQCAGETGKVLKNDDPKCSQARDAVVKKIAECDLLDSQIAEGKAKINRKLEINRKLDQYRKEITRWENRKNKGLVSIGMEAQGKIKAVEEKYPHLSHSFLGRSLALSEISDKDTAVSNTILMVTLLFITLQCSPILVRFSSPVTAYEAKLREKQKEYHRVSDKMFSRLNRVVEEKVLFYSFSLAMFATIAAVTIALIMPGKENIVSAVVSIISSTIAIAISLKKNQTD</sequence>
<feature type="transmembrane region" description="Helical" evidence="2">
    <location>
        <begin position="289"/>
        <end position="311"/>
    </location>
</feature>
<keyword evidence="2" id="KW-1133">Transmembrane helix</keyword>
<accession>A0A450UQE3</accession>
<keyword evidence="2" id="KW-0812">Transmembrane</keyword>
<keyword evidence="2" id="KW-0472">Membrane</keyword>
<dbReference type="EMBL" id="CAADFG010000008">
    <property type="protein sequence ID" value="VFJ88462.1"/>
    <property type="molecule type" value="Genomic_DNA"/>
</dbReference>
<dbReference type="EMBL" id="CAADFJ010000001">
    <property type="protein sequence ID" value="VFJ94772.1"/>
    <property type="molecule type" value="Genomic_DNA"/>
</dbReference>
<evidence type="ECO:0000313" key="5">
    <source>
        <dbReference type="EMBL" id="VFJ94772.1"/>
    </source>
</evidence>